<dbReference type="EMBL" id="CP042263">
    <property type="protein sequence ID" value="QDY70921.1"/>
    <property type="molecule type" value="Genomic_DNA"/>
</dbReference>
<reference evidence="1 2" key="1">
    <citation type="submission" date="2019-07" db="EMBL/GenBank/DDBJ databases">
        <title>Litoreibacter alkalisoli sp. nov., isolated from saline-alkaline soil.</title>
        <authorList>
            <person name="Wang S."/>
            <person name="Xu L."/>
            <person name="Xing Y.-T."/>
            <person name="Sun J.-Q."/>
        </authorList>
    </citation>
    <scope>NUCLEOTIDE SEQUENCE [LARGE SCALE GENOMIC DNA]</scope>
    <source>
        <strain evidence="1 2">LN3S51</strain>
        <plasmid evidence="1 2">unnamed2</plasmid>
    </source>
</reference>
<keyword evidence="2" id="KW-1185">Reference proteome</keyword>
<protein>
    <submittedName>
        <fullName evidence="1">Uncharacterized protein</fullName>
    </submittedName>
</protein>
<dbReference type="InterPro" id="IPR053855">
    <property type="entry name" value="DUF6931"/>
</dbReference>
<sequence>MDFSFDNLKKISGEPAARMLAACNVKLETPLTLPANAQVPQTLQFLAEQQAHFDMLHMLAVALPKREAVWWACLAARDVLGDVPDAKLPTPLVAAERWVFKPTPENRARARMAMEHAEIDDDTVYCAMAAFYAEGNMGDGDMAEIPAPPSAVSGAVVCMNMISVAAHAEQMNEHVARIVNRALDIARGGNGQIAEKEDA</sequence>
<keyword evidence="1" id="KW-0614">Plasmid</keyword>
<dbReference type="Proteomes" id="UP000318483">
    <property type="component" value="Plasmid unnamed2"/>
</dbReference>
<evidence type="ECO:0000313" key="2">
    <source>
        <dbReference type="Proteomes" id="UP000318483"/>
    </source>
</evidence>
<evidence type="ECO:0000313" key="1">
    <source>
        <dbReference type="EMBL" id="QDY70921.1"/>
    </source>
</evidence>
<accession>A0A5B8J161</accession>
<gene>
    <name evidence="1" type="ORF">FPZ52_14570</name>
</gene>
<dbReference type="KEGG" id="lit:FPZ52_14570"/>
<dbReference type="RefSeq" id="WP_146366337.1">
    <property type="nucleotide sequence ID" value="NZ_CP042263.1"/>
</dbReference>
<proteinExistence type="predicted"/>
<dbReference type="OrthoDB" id="5572566at2"/>
<organism evidence="1 2">
    <name type="scientific">Qingshengfaniella alkalisoli</name>
    <dbReference type="NCBI Taxonomy" id="2599296"/>
    <lineage>
        <taxon>Bacteria</taxon>
        <taxon>Pseudomonadati</taxon>
        <taxon>Pseudomonadota</taxon>
        <taxon>Alphaproteobacteria</taxon>
        <taxon>Rhodobacterales</taxon>
        <taxon>Paracoccaceae</taxon>
        <taxon>Qingshengfaniella</taxon>
    </lineage>
</organism>
<dbReference type="Pfam" id="PF22011">
    <property type="entry name" value="DUF6931"/>
    <property type="match status" value="1"/>
</dbReference>
<geneLocation type="plasmid" evidence="1 2">
    <name>unnamed2</name>
</geneLocation>
<name>A0A5B8J161_9RHOB</name>
<dbReference type="AlphaFoldDB" id="A0A5B8J161"/>